<dbReference type="GO" id="GO:0005506">
    <property type="term" value="F:iron ion binding"/>
    <property type="evidence" value="ECO:0007669"/>
    <property type="project" value="UniProtKB-UniRule"/>
</dbReference>
<evidence type="ECO:0000256" key="2">
    <source>
        <dbReference type="ARBA" id="ARBA00022694"/>
    </source>
</evidence>
<keyword evidence="6" id="KW-0963">Cytoplasm</keyword>
<dbReference type="EC" id="2.3.1.234" evidence="6"/>
<dbReference type="GO" id="GO:0005737">
    <property type="term" value="C:cytoplasm"/>
    <property type="evidence" value="ECO:0007669"/>
    <property type="project" value="UniProtKB-SubCell"/>
</dbReference>
<proteinExistence type="inferred from homology"/>
<evidence type="ECO:0000256" key="6">
    <source>
        <dbReference type="HAMAP-Rule" id="MF_01445"/>
    </source>
</evidence>
<dbReference type="NCBIfam" id="TIGR03723">
    <property type="entry name" value="T6A_TsaD_YgjD"/>
    <property type="match status" value="1"/>
</dbReference>
<dbReference type="GO" id="GO:0002949">
    <property type="term" value="P:tRNA threonylcarbamoyladenosine modification"/>
    <property type="evidence" value="ECO:0007669"/>
    <property type="project" value="UniProtKB-UniRule"/>
</dbReference>
<dbReference type="EMBL" id="JPSL02000037">
    <property type="protein sequence ID" value="KGQ21408.2"/>
    <property type="molecule type" value="Genomic_DNA"/>
</dbReference>
<dbReference type="SUPFAM" id="SSF53067">
    <property type="entry name" value="Actin-like ATPase domain"/>
    <property type="match status" value="1"/>
</dbReference>
<dbReference type="PANTHER" id="PTHR11735">
    <property type="entry name" value="TRNA N6-ADENOSINE THREONYLCARBAMOYLTRANSFERASE"/>
    <property type="match status" value="1"/>
</dbReference>
<protein>
    <recommendedName>
        <fullName evidence="6">tRNA N6-adenosine threonylcarbamoyltransferase</fullName>
        <ecNumber evidence="6">2.3.1.234</ecNumber>
    </recommendedName>
    <alternativeName>
        <fullName evidence="6">N6-L-threonylcarbamoyladenine synthase</fullName>
        <shortName evidence="6">t(6)A synthase</shortName>
    </alternativeName>
    <alternativeName>
        <fullName evidence="6">t(6)A37 threonylcarbamoyladenosine biosynthesis protein TsaD</fullName>
    </alternativeName>
    <alternativeName>
        <fullName evidence="6">tRNA threonylcarbamoyladenosine biosynthesis protein TsaD</fullName>
    </alternativeName>
</protein>
<comment type="function">
    <text evidence="6">Required for the formation of a threonylcarbamoyl group on adenosine at position 37 (t(6)A37) in tRNAs that read codons beginning with adenine. Is involved in the transfer of the threonylcarbamoyl moiety of threonylcarbamoyl-AMP (TC-AMP) to the N6 group of A37, together with TsaE and TsaB. TsaD likely plays a direct catalytic role in this reaction.</text>
</comment>
<dbReference type="PANTHER" id="PTHR11735:SF6">
    <property type="entry name" value="TRNA N6-ADENOSINE THREONYLCARBAMOYLTRANSFERASE, MITOCHONDRIAL"/>
    <property type="match status" value="1"/>
</dbReference>
<dbReference type="Pfam" id="PF00814">
    <property type="entry name" value="TsaD"/>
    <property type="match status" value="1"/>
</dbReference>
<evidence type="ECO:0000256" key="5">
    <source>
        <dbReference type="ARBA" id="ARBA00048117"/>
    </source>
</evidence>
<dbReference type="AlphaFoldDB" id="A0A0A2WNK6"/>
<feature type="binding site" evidence="6">
    <location>
        <position position="114"/>
    </location>
    <ligand>
        <name>Fe cation</name>
        <dbReference type="ChEBI" id="CHEBI:24875"/>
    </ligand>
</feature>
<dbReference type="RefSeq" id="WP_038066033.1">
    <property type="nucleotide sequence ID" value="NZ_JPSL02000037.1"/>
</dbReference>
<feature type="binding site" evidence="6">
    <location>
        <begin position="131"/>
        <end position="135"/>
    </location>
    <ligand>
        <name>substrate</name>
    </ligand>
</feature>
<dbReference type="InterPro" id="IPR022450">
    <property type="entry name" value="TsaD"/>
</dbReference>
<dbReference type="InterPro" id="IPR000905">
    <property type="entry name" value="Gcp-like_dom"/>
</dbReference>
<organism evidence="8 9">
    <name type="scientific">Thermus filiformis</name>
    <dbReference type="NCBI Taxonomy" id="276"/>
    <lineage>
        <taxon>Bacteria</taxon>
        <taxon>Thermotogati</taxon>
        <taxon>Deinococcota</taxon>
        <taxon>Deinococci</taxon>
        <taxon>Thermales</taxon>
        <taxon>Thermaceae</taxon>
        <taxon>Thermus</taxon>
    </lineage>
</organism>
<keyword evidence="4 6" id="KW-0012">Acyltransferase</keyword>
<feature type="binding site" evidence="6">
    <location>
        <position position="288"/>
    </location>
    <ligand>
        <name>Fe cation</name>
        <dbReference type="ChEBI" id="CHEBI:24875"/>
    </ligand>
</feature>
<evidence type="ECO:0000256" key="4">
    <source>
        <dbReference type="ARBA" id="ARBA00023315"/>
    </source>
</evidence>
<dbReference type="HAMAP" id="MF_01445">
    <property type="entry name" value="TsaD"/>
    <property type="match status" value="1"/>
</dbReference>
<comment type="subcellular location">
    <subcellularLocation>
        <location evidence="6">Cytoplasm</location>
    </subcellularLocation>
</comment>
<comment type="caution">
    <text evidence="8">The sequence shown here is derived from an EMBL/GenBank/DDBJ whole genome shotgun (WGS) entry which is preliminary data.</text>
</comment>
<dbReference type="PROSITE" id="PS01016">
    <property type="entry name" value="GLYCOPROTEASE"/>
    <property type="match status" value="1"/>
</dbReference>
<keyword evidence="6" id="KW-0408">Iron</keyword>
<feature type="domain" description="Gcp-like" evidence="7">
    <location>
        <begin position="23"/>
        <end position="294"/>
    </location>
</feature>
<feature type="binding site" evidence="6">
    <location>
        <position position="164"/>
    </location>
    <ligand>
        <name>substrate</name>
    </ligand>
</feature>
<dbReference type="InterPro" id="IPR043129">
    <property type="entry name" value="ATPase_NBD"/>
</dbReference>
<evidence type="ECO:0000259" key="7">
    <source>
        <dbReference type="Pfam" id="PF00814"/>
    </source>
</evidence>
<feature type="binding site" evidence="6">
    <location>
        <position position="177"/>
    </location>
    <ligand>
        <name>substrate</name>
    </ligand>
</feature>
<evidence type="ECO:0000256" key="1">
    <source>
        <dbReference type="ARBA" id="ARBA00022679"/>
    </source>
</evidence>
<sequence length="330" mass="34959">MWVLGIDTSCDDTGVGLVKDGQVVVNLIRSQVALHQAYGGVVPELASREHLKAIRPLAERALAEAGLSPAGLDLVAATRGPGLIGALLVGFTFAKGLAFALDRPFLGIHHLEAHIVAAWPEGLDPPFLALVASGGHTHLFEVLDLGRYRLLGATLDDAAGEAFDKVARLLGLGFPGGPEIERLAEEAEEEAPFAVPLRGQKGLDFSFSGLKTRAVQLLEKGYSKPAIARGFQKAAVAHLQEVLLEAVRRTGHRTLLVAGGVAANRALRAGLEGAGLRVYFPPKGLSQDNGAMVALAAYRRFLKGEPPHPLSLDARAYWPLEEVSHLAGVE</sequence>
<evidence type="ECO:0000313" key="9">
    <source>
        <dbReference type="Proteomes" id="UP000030364"/>
    </source>
</evidence>
<reference evidence="8 9" key="1">
    <citation type="journal article" date="2015" name="Genome Announc.">
        <title>Draft Genome Sequence of the Thermophile Thermus filiformis ATCC 43280, Producer of Carotenoid-(Di)glucoside-Branched Fatty Acid (Di)esters and Source of Hyperthermostable Enzymes of Biotechnological Interest.</title>
        <authorList>
            <person name="Mandelli F."/>
            <person name="Oliveira Ramires B."/>
            <person name="Couger M.B."/>
            <person name="Paixao D.A."/>
            <person name="Camilo C.M."/>
            <person name="Polikarpov I."/>
            <person name="Prade R."/>
            <person name="Riano-Pachon D.M."/>
            <person name="Squina F.M."/>
        </authorList>
    </citation>
    <scope>NUCLEOTIDE SEQUENCE [LARGE SCALE GENOMIC DNA]</scope>
    <source>
        <strain evidence="8 9">ATCC 43280</strain>
    </source>
</reference>
<dbReference type="FunFam" id="3.30.420.40:FF:000012">
    <property type="entry name" value="tRNA N6-adenosine threonylcarbamoyltransferase"/>
    <property type="match status" value="1"/>
</dbReference>
<dbReference type="PRINTS" id="PR00789">
    <property type="entry name" value="OSIALOPTASE"/>
</dbReference>
<comment type="similarity">
    <text evidence="6">Belongs to the KAE1 / TsaD family.</text>
</comment>
<evidence type="ECO:0000256" key="3">
    <source>
        <dbReference type="ARBA" id="ARBA00022723"/>
    </source>
</evidence>
<dbReference type="OrthoDB" id="9806197at2"/>
<evidence type="ECO:0000313" key="8">
    <source>
        <dbReference type="EMBL" id="KGQ21408.2"/>
    </source>
</evidence>
<dbReference type="InterPro" id="IPR017860">
    <property type="entry name" value="Peptidase_M22_CS"/>
</dbReference>
<dbReference type="CDD" id="cd24133">
    <property type="entry name" value="ASKHA_NBD_TsaD_bac"/>
    <property type="match status" value="1"/>
</dbReference>
<feature type="binding site" evidence="6">
    <location>
        <position position="264"/>
    </location>
    <ligand>
        <name>substrate</name>
    </ligand>
</feature>
<dbReference type="NCBIfam" id="TIGR00329">
    <property type="entry name" value="gcp_kae1"/>
    <property type="match status" value="1"/>
</dbReference>
<accession>A0A0A2WNK6</accession>
<comment type="cofactor">
    <cofactor evidence="6">
        <name>Fe(2+)</name>
        <dbReference type="ChEBI" id="CHEBI:29033"/>
    </cofactor>
    <text evidence="6">Binds 1 Fe(2+) ion per subunit.</text>
</comment>
<keyword evidence="3 6" id="KW-0479">Metal-binding</keyword>
<keyword evidence="1 6" id="KW-0808">Transferase</keyword>
<dbReference type="GO" id="GO:0061711">
    <property type="term" value="F:tRNA N(6)-L-threonylcarbamoyladenine synthase activity"/>
    <property type="evidence" value="ECO:0007669"/>
    <property type="project" value="UniProtKB-EC"/>
</dbReference>
<keyword evidence="2 6" id="KW-0819">tRNA processing</keyword>
<keyword evidence="9" id="KW-1185">Reference proteome</keyword>
<feature type="binding site" evidence="6">
    <location>
        <position position="181"/>
    </location>
    <ligand>
        <name>substrate</name>
    </ligand>
</feature>
<gene>
    <name evidence="6" type="primary">tsaD</name>
    <name evidence="8" type="ORF">THFILI_03870</name>
</gene>
<feature type="binding site" evidence="6">
    <location>
        <position position="110"/>
    </location>
    <ligand>
        <name>Fe cation</name>
        <dbReference type="ChEBI" id="CHEBI:24875"/>
    </ligand>
</feature>
<dbReference type="Gene3D" id="3.30.420.40">
    <property type="match status" value="2"/>
</dbReference>
<dbReference type="InterPro" id="IPR017861">
    <property type="entry name" value="KAE1/TsaD"/>
</dbReference>
<dbReference type="STRING" id="276.THFILI_03870"/>
<dbReference type="Proteomes" id="UP000030364">
    <property type="component" value="Unassembled WGS sequence"/>
</dbReference>
<comment type="catalytic activity">
    <reaction evidence="5 6">
        <text>L-threonylcarbamoyladenylate + adenosine(37) in tRNA = N(6)-L-threonylcarbamoyladenosine(37) in tRNA + AMP + H(+)</text>
        <dbReference type="Rhea" id="RHEA:37059"/>
        <dbReference type="Rhea" id="RHEA-COMP:10162"/>
        <dbReference type="Rhea" id="RHEA-COMP:10163"/>
        <dbReference type="ChEBI" id="CHEBI:15378"/>
        <dbReference type="ChEBI" id="CHEBI:73682"/>
        <dbReference type="ChEBI" id="CHEBI:74411"/>
        <dbReference type="ChEBI" id="CHEBI:74418"/>
        <dbReference type="ChEBI" id="CHEBI:456215"/>
        <dbReference type="EC" id="2.3.1.234"/>
    </reaction>
</comment>
<name>A0A0A2WNK6_THEFI</name>